<dbReference type="Proteomes" id="UP000246464">
    <property type="component" value="Chromosome 22"/>
</dbReference>
<gene>
    <name evidence="2" type="ORF">SMAX5B_003191</name>
</gene>
<evidence type="ECO:0008006" key="4">
    <source>
        <dbReference type="Google" id="ProtNLM"/>
    </source>
</evidence>
<dbReference type="AlphaFoldDB" id="A0A2U9CX96"/>
<accession>A0A2U9CX96</accession>
<keyword evidence="1" id="KW-0732">Signal</keyword>
<keyword evidence="3" id="KW-1185">Reference proteome</keyword>
<reference evidence="2 3" key="1">
    <citation type="submission" date="2017-12" db="EMBL/GenBank/DDBJ databases">
        <title>Integrating genomic resources of turbot (Scophthalmus maximus) in depth evaluation of genetic and physical mapping variation across individuals.</title>
        <authorList>
            <person name="Martinez P."/>
        </authorList>
    </citation>
    <scope>NUCLEOTIDE SEQUENCE [LARGE SCALE GENOMIC DNA]</scope>
</reference>
<evidence type="ECO:0000256" key="1">
    <source>
        <dbReference type="SAM" id="SignalP"/>
    </source>
</evidence>
<evidence type="ECO:0000313" key="2">
    <source>
        <dbReference type="EMBL" id="AWP21177.1"/>
    </source>
</evidence>
<name>A0A2U9CX96_SCOMX</name>
<organism evidence="2 3">
    <name type="scientific">Scophthalmus maximus</name>
    <name type="common">Turbot</name>
    <name type="synonym">Psetta maxima</name>
    <dbReference type="NCBI Taxonomy" id="52904"/>
    <lineage>
        <taxon>Eukaryota</taxon>
        <taxon>Metazoa</taxon>
        <taxon>Chordata</taxon>
        <taxon>Craniata</taxon>
        <taxon>Vertebrata</taxon>
        <taxon>Euteleostomi</taxon>
        <taxon>Actinopterygii</taxon>
        <taxon>Neopterygii</taxon>
        <taxon>Teleostei</taxon>
        <taxon>Neoteleostei</taxon>
        <taxon>Acanthomorphata</taxon>
        <taxon>Carangaria</taxon>
        <taxon>Pleuronectiformes</taxon>
        <taxon>Pleuronectoidei</taxon>
        <taxon>Scophthalmidae</taxon>
        <taxon>Scophthalmus</taxon>
    </lineage>
</organism>
<evidence type="ECO:0000313" key="3">
    <source>
        <dbReference type="Proteomes" id="UP000246464"/>
    </source>
</evidence>
<dbReference type="EMBL" id="CP026264">
    <property type="protein sequence ID" value="AWP21177.1"/>
    <property type="molecule type" value="Genomic_DNA"/>
</dbReference>
<feature type="chain" id="PRO_5016122814" description="Secreted protein" evidence="1">
    <location>
        <begin position="18"/>
        <end position="62"/>
    </location>
</feature>
<protein>
    <recommendedName>
        <fullName evidence="4">Secreted protein</fullName>
    </recommendedName>
</protein>
<proteinExistence type="predicted"/>
<sequence>MIVLMSVFCVLLSSLCSRRRRRSHAAARKRDDTVLQTRTTLDAPTGKTLLSHVIVLTFTCRM</sequence>
<feature type="signal peptide" evidence="1">
    <location>
        <begin position="1"/>
        <end position="17"/>
    </location>
</feature>